<dbReference type="FunFam" id="3.30.950.10:FF:000001">
    <property type="entry name" value="Siroheme synthase"/>
    <property type="match status" value="1"/>
</dbReference>
<dbReference type="FunFam" id="3.40.1010.10:FF:000001">
    <property type="entry name" value="Siroheme synthase"/>
    <property type="match status" value="1"/>
</dbReference>
<dbReference type="InterPro" id="IPR035996">
    <property type="entry name" value="4pyrrol_Methylase_sf"/>
</dbReference>
<dbReference type="NCBIfam" id="NF004790">
    <property type="entry name" value="PRK06136.1"/>
    <property type="match status" value="1"/>
</dbReference>
<evidence type="ECO:0000256" key="4">
    <source>
        <dbReference type="ARBA" id="ARBA00022691"/>
    </source>
</evidence>
<dbReference type="InterPro" id="IPR014776">
    <property type="entry name" value="4pyrrole_Mease_sub2"/>
</dbReference>
<keyword evidence="9" id="KW-1185">Reference proteome</keyword>
<evidence type="ECO:0000256" key="1">
    <source>
        <dbReference type="ARBA" id="ARBA00012162"/>
    </source>
</evidence>
<dbReference type="Pfam" id="PF00590">
    <property type="entry name" value="TP_methylase"/>
    <property type="match status" value="1"/>
</dbReference>
<dbReference type="InterPro" id="IPR014777">
    <property type="entry name" value="4pyrrole_Mease_sub1"/>
</dbReference>
<keyword evidence="5" id="KW-0627">Porphyrin biosynthesis</keyword>
<dbReference type="PANTHER" id="PTHR45790:SF3">
    <property type="entry name" value="S-ADENOSYL-L-METHIONINE-DEPENDENT UROPORPHYRINOGEN III METHYLTRANSFERASE, CHLOROPLASTIC"/>
    <property type="match status" value="1"/>
</dbReference>
<dbReference type="CDD" id="cd11642">
    <property type="entry name" value="SUMT"/>
    <property type="match status" value="1"/>
</dbReference>
<dbReference type="EMBL" id="JALJOS010000012">
    <property type="protein sequence ID" value="KAK9832297.1"/>
    <property type="molecule type" value="Genomic_DNA"/>
</dbReference>
<dbReference type="PROSITE" id="PS00839">
    <property type="entry name" value="SUMT_1"/>
    <property type="match status" value="1"/>
</dbReference>
<gene>
    <name evidence="8" type="ORF">WJX74_005592</name>
</gene>
<evidence type="ECO:0000256" key="5">
    <source>
        <dbReference type="ARBA" id="ARBA00023244"/>
    </source>
</evidence>
<dbReference type="Proteomes" id="UP001438707">
    <property type="component" value="Unassembled WGS sequence"/>
</dbReference>
<dbReference type="GO" id="GO:0004851">
    <property type="term" value="F:uroporphyrin-III C-methyltransferase activity"/>
    <property type="evidence" value="ECO:0007669"/>
    <property type="project" value="UniProtKB-EC"/>
</dbReference>
<evidence type="ECO:0000313" key="8">
    <source>
        <dbReference type="EMBL" id="KAK9832297.1"/>
    </source>
</evidence>
<dbReference type="EC" id="2.1.1.107" evidence="1"/>
<dbReference type="NCBIfam" id="TIGR01469">
    <property type="entry name" value="cobA_cysG_Cterm"/>
    <property type="match status" value="1"/>
</dbReference>
<keyword evidence="4" id="KW-0949">S-adenosyl-L-methionine</keyword>
<feature type="region of interest" description="Disordered" evidence="6">
    <location>
        <begin position="37"/>
        <end position="72"/>
    </location>
</feature>
<evidence type="ECO:0000256" key="6">
    <source>
        <dbReference type="SAM" id="MobiDB-lite"/>
    </source>
</evidence>
<dbReference type="InterPro" id="IPR006366">
    <property type="entry name" value="CobA/CysG_C"/>
</dbReference>
<dbReference type="GO" id="GO:0032259">
    <property type="term" value="P:methylation"/>
    <property type="evidence" value="ECO:0007669"/>
    <property type="project" value="UniProtKB-KW"/>
</dbReference>
<name>A0AAW1REL2_9CHLO</name>
<dbReference type="InterPro" id="IPR000878">
    <property type="entry name" value="4pyrrol_Mease"/>
</dbReference>
<accession>A0AAW1REL2</accession>
<proteinExistence type="predicted"/>
<protein>
    <recommendedName>
        <fullName evidence="1">uroporphyrinogen-III C-methyltransferase</fullName>
        <ecNumber evidence="1">2.1.1.107</ecNumber>
    </recommendedName>
</protein>
<dbReference type="GO" id="GO:0019354">
    <property type="term" value="P:siroheme biosynthetic process"/>
    <property type="evidence" value="ECO:0007669"/>
    <property type="project" value="InterPro"/>
</dbReference>
<keyword evidence="3" id="KW-0808">Transferase</keyword>
<feature type="domain" description="Tetrapyrrole methylase" evidence="7">
    <location>
        <begin position="102"/>
        <end position="314"/>
    </location>
</feature>
<dbReference type="Gene3D" id="3.30.950.10">
    <property type="entry name" value="Methyltransferase, Cobalt-precorrin-4 Transmethylase, Domain 2"/>
    <property type="match status" value="1"/>
</dbReference>
<evidence type="ECO:0000256" key="2">
    <source>
        <dbReference type="ARBA" id="ARBA00022603"/>
    </source>
</evidence>
<dbReference type="AlphaFoldDB" id="A0AAW1REL2"/>
<dbReference type="PANTHER" id="PTHR45790">
    <property type="entry name" value="SIROHEME SYNTHASE-RELATED"/>
    <property type="match status" value="1"/>
</dbReference>
<comment type="caution">
    <text evidence="8">The sequence shown here is derived from an EMBL/GenBank/DDBJ whole genome shotgun (WGS) entry which is preliminary data.</text>
</comment>
<dbReference type="InterPro" id="IPR050161">
    <property type="entry name" value="Siro_Cobalamin_biosynth"/>
</dbReference>
<organism evidence="8 9">
    <name type="scientific">Apatococcus lobatus</name>
    <dbReference type="NCBI Taxonomy" id="904363"/>
    <lineage>
        <taxon>Eukaryota</taxon>
        <taxon>Viridiplantae</taxon>
        <taxon>Chlorophyta</taxon>
        <taxon>core chlorophytes</taxon>
        <taxon>Trebouxiophyceae</taxon>
        <taxon>Chlorellales</taxon>
        <taxon>Chlorellaceae</taxon>
        <taxon>Apatococcus</taxon>
    </lineage>
</organism>
<dbReference type="InterPro" id="IPR003043">
    <property type="entry name" value="Uropor_MeTrfase_CS"/>
</dbReference>
<evidence type="ECO:0000256" key="3">
    <source>
        <dbReference type="ARBA" id="ARBA00022679"/>
    </source>
</evidence>
<evidence type="ECO:0000313" key="9">
    <source>
        <dbReference type="Proteomes" id="UP001438707"/>
    </source>
</evidence>
<keyword evidence="2" id="KW-0489">Methyltransferase</keyword>
<dbReference type="Gene3D" id="3.40.1010.10">
    <property type="entry name" value="Cobalt-precorrin-4 Transmethylase, Domain 1"/>
    <property type="match status" value="1"/>
</dbReference>
<reference evidence="8 9" key="1">
    <citation type="journal article" date="2024" name="Nat. Commun.">
        <title>Phylogenomics reveals the evolutionary origins of lichenization in chlorophyte algae.</title>
        <authorList>
            <person name="Puginier C."/>
            <person name="Libourel C."/>
            <person name="Otte J."/>
            <person name="Skaloud P."/>
            <person name="Haon M."/>
            <person name="Grisel S."/>
            <person name="Petersen M."/>
            <person name="Berrin J.G."/>
            <person name="Delaux P.M."/>
            <person name="Dal Grande F."/>
            <person name="Keller J."/>
        </authorList>
    </citation>
    <scope>NUCLEOTIDE SEQUENCE [LARGE SCALE GENOMIC DNA]</scope>
    <source>
        <strain evidence="8 9">SAG 2145</strain>
    </source>
</reference>
<dbReference type="SUPFAM" id="SSF53790">
    <property type="entry name" value="Tetrapyrrole methylase"/>
    <property type="match status" value="1"/>
</dbReference>
<sequence length="376" mass="40275">MFSGRLPASSGLLPPLTPTRNVQPCLSAIRQAQPYRELSRRLNTSQAAEPSGQEPFYGANEHQRRQDSSAGPAVSLERLGADHLLQLLRARQSSPAECPGEVYLVGTGPGDPGLLTLKAVQLLQTADVVLYDRLVSTDILKLIHNGARMVYVGKESSFHTRTQDEIHELLCQFAQEHVTVVRLKGGDPYVFGRGGEELQYLEERGVQVHCIPGITAASGISAELGIPLTHRGMATSVRFLTGHAREGGEVELGSDIAHMPDKHTTLVVYMGLSTLPSLTRQLAAGGLDLSTPAVAVERGTTKRQRAVHGTLAELQHNVVEHKLRSPTLIVIGPVVSLSRGWQAYAAGKGSIQTGCKSANELVSGDATPMLADVSSL</sequence>
<evidence type="ECO:0000259" key="7">
    <source>
        <dbReference type="Pfam" id="PF00590"/>
    </source>
</evidence>
<feature type="region of interest" description="Disordered" evidence="6">
    <location>
        <begin position="1"/>
        <end position="20"/>
    </location>
</feature>